<feature type="compositionally biased region" description="Basic and acidic residues" evidence="5">
    <location>
        <begin position="218"/>
        <end position="229"/>
    </location>
</feature>
<keyword evidence="2" id="KW-0547">Nucleotide-binding</keyword>
<dbReference type="GO" id="GO:0006139">
    <property type="term" value="P:nucleobase-containing compound metabolic process"/>
    <property type="evidence" value="ECO:0007669"/>
    <property type="project" value="InterPro"/>
</dbReference>
<feature type="region of interest" description="Disordered" evidence="5">
    <location>
        <begin position="1077"/>
        <end position="1103"/>
    </location>
</feature>
<protein>
    <submittedName>
        <fullName evidence="6">Adenylate kinase 9-like</fullName>
    </submittedName>
</protein>
<evidence type="ECO:0000313" key="6">
    <source>
        <dbReference type="EMBL" id="KAI6645758.1"/>
    </source>
</evidence>
<dbReference type="Gene3D" id="3.40.50.300">
    <property type="entry name" value="P-loop containing nucleotide triphosphate hydrolases"/>
    <property type="match status" value="4"/>
</dbReference>
<evidence type="ECO:0000256" key="2">
    <source>
        <dbReference type="ARBA" id="ARBA00022741"/>
    </source>
</evidence>
<dbReference type="GO" id="GO:0005524">
    <property type="term" value="F:ATP binding"/>
    <property type="evidence" value="ECO:0007669"/>
    <property type="project" value="InterPro"/>
</dbReference>
<keyword evidence="4" id="KW-0175">Coiled coil</keyword>
<evidence type="ECO:0000256" key="4">
    <source>
        <dbReference type="SAM" id="Coils"/>
    </source>
</evidence>
<feature type="compositionally biased region" description="Acidic residues" evidence="5">
    <location>
        <begin position="1083"/>
        <end position="1103"/>
    </location>
</feature>
<feature type="compositionally biased region" description="Acidic residues" evidence="5">
    <location>
        <begin position="230"/>
        <end position="239"/>
    </location>
</feature>
<feature type="coiled-coil region" evidence="4">
    <location>
        <begin position="1002"/>
        <end position="1037"/>
    </location>
</feature>
<comment type="caution">
    <text evidence="6">The sequence shown here is derived from an EMBL/GenBank/DDBJ whole genome shotgun (WGS) entry which is preliminary data.</text>
</comment>
<keyword evidence="3 6" id="KW-0418">Kinase</keyword>
<dbReference type="GO" id="GO:0019205">
    <property type="term" value="F:nucleobase-containing compound kinase activity"/>
    <property type="evidence" value="ECO:0007669"/>
    <property type="project" value="InterPro"/>
</dbReference>
<dbReference type="Pfam" id="PF00406">
    <property type="entry name" value="ADK"/>
    <property type="match status" value="1"/>
</dbReference>
<evidence type="ECO:0000313" key="7">
    <source>
        <dbReference type="Proteomes" id="UP001165289"/>
    </source>
</evidence>
<gene>
    <name evidence="6" type="ORF">LOD99_13021</name>
</gene>
<reference evidence="6 7" key="1">
    <citation type="journal article" date="2023" name="BMC Biol.">
        <title>The compact genome of the sponge Oopsacas minuta (Hexactinellida) is lacking key metazoan core genes.</title>
        <authorList>
            <person name="Santini S."/>
            <person name="Schenkelaars Q."/>
            <person name="Jourda C."/>
            <person name="Duchesne M."/>
            <person name="Belahbib H."/>
            <person name="Rocher C."/>
            <person name="Selva M."/>
            <person name="Riesgo A."/>
            <person name="Vervoort M."/>
            <person name="Leys S.P."/>
            <person name="Kodjabachian L."/>
            <person name="Le Bivic A."/>
            <person name="Borchiellini C."/>
            <person name="Claverie J.M."/>
            <person name="Renard E."/>
        </authorList>
    </citation>
    <scope>NUCLEOTIDE SEQUENCE [LARGE SCALE GENOMIC DNA]</scope>
    <source>
        <strain evidence="6">SPO-2</strain>
    </source>
</reference>
<dbReference type="InterPro" id="IPR027417">
    <property type="entry name" value="P-loop_NTPase"/>
</dbReference>
<sequence length="1749" mass="198658">MDTGFIFDEDEAERVTLLQPPISFMVIGKPCIGKTTLARAISGIWYNKLIEPQSLLTELLSVADTKDRTMDAEEYETEEDSTLEIFRFESNIQKDRVELANSYLSTLLEGGCVGEQAVYDLLFKQLTSEEVSHYGYVLDGLPSWSNVSWRSISDQINAILDLPIKPDFIIHVKIHNDDAKSVYTNLRVSPVSGQTYSRRYHSPSYYTVKKQPPLVTDRLSDSDTSSKDSESDEGLDEISIDGSQEADRSVIFDFSFLNLDPDEGKGGLVFRPEDTDPEHIVSTFKDTSLSSLEDLLALFGKNKIIEVDALTSPEQMLQSVMNQLACFNIQPSMVPQMLFSPDDDADDLDTMDDEEFLTQLRATNPLHPNCRWKISRWGRFCPVALKSGKMIPGKQKFSLAFLDKVYCLSSQKAVDLFFRCPRKFLLPPQPMLPCKLAIVGPAKSGVSSLAAELSKHTDAVVIDPKQLVKPLLEQEKIKRAESADEQAASSTIATLRNQLIEKLRADNIPQEDIDKELLAIDSTHPEVSKAGSDARQQALSTDLQASNKMYVSAITEVLSKLREARIGEGHAPEGGWILEGIPSDSEQWGLLSDAGILPEHVINLTDSSEDGKYLMLRQAALLGIQDPYQQVGGKETSPEPIPKEQSIEQILAEKEKADKTPEFVLPSVLEEFQERRHAYDKNWLKLTVALKGANLPILNINSHLSTETMRMECMKQLEQVFCYKLYDYPTHNVEEGDSDPVDPQLLPEELGILQTDETELEESMEEKNILEAKPWGDTKQYCPVSLKQNNTLAPGREDIGARYRDRMYAFISQEAKDAFCISPESYMAVNQPLQPPPIRVLLLGPRYAGKTTVGAKLADNLGLFFISFHEWLQEKVMHKLYTKPPLIDEEDLETCVPEEPVEPAVESTSESTMELDATEESIRNNLVDKAPLTDDILEWVKQFWLDDPFKSTGFVLEGFPRTNEEAQFLINNCLFPDSIVMISISDDDVIKRVLPGKLEILKRKQQKEKALYEEKIKKKADKLKNNIETREKNLREEFSLRKEQVMYEHKAKKGTDEETDEDDLQTELDGLEDELNEKLQESREEEEGAQSDTEDLEQEPYDDAQERMRTTIIEKYEAEMDEYKDVQELMGEANVTLFTVEGNKKPQSVFNSIESFMRPYVKYRKAMLTKVIPIDLALAHMLVKSRYKQLTRFGWWCPVQLYDGINTPPLNITSAVIYRSYVLFFSSIKARTRFRSDPFSFLAAPSPGPLVPIQVAVLGPPSSGKTVLSERICKEYGCMSISAGASIRRVLRDQHWSALAQALETKLKAGEDLPVEYIVKAIESNLLQSSVVRRGFVLDSFPVTLSQVDQLAKHHILPIKVFELECSLTECVSRAKKYPKGAKIESPFPFHESLEALKDGINSYNENIAGIRSFYSGKYHNCNSIDGEKSTWNVWSNVKEEIDQNFMQIQSYIESHSRDNPARLCGLCITKEDFEKKVGEFLFYCPVSLVLENALVDCKEDIVYKFGAEYRDKHYLFAGGRQITEFITDPDRFLTPESLALFPEDRPRKLTRSEVKSKFPQRIEFKGYCPVSYIDSGQCYEGLVEGDLEYTGEYKNKLYAMQTEEKRDIFMRYPAKFAYVTLPAKLPPAIVKLPLNRLPMLGYLEQTVSITLHKSLTAVGEFKPKFPFVSLAVSAQIFLALHLKAFNPRSPDYIRQKYKDKLAKFQTHCELVTYLDTHMGPRLPPEEELPRDFKEKLDTFFSFQKANSI</sequence>
<dbReference type="Proteomes" id="UP001165289">
    <property type="component" value="Unassembled WGS sequence"/>
</dbReference>
<dbReference type="InterPro" id="IPR000850">
    <property type="entry name" value="Adenylat/UMP-CMP_kin"/>
</dbReference>
<keyword evidence="7" id="KW-1185">Reference proteome</keyword>
<evidence type="ECO:0000256" key="1">
    <source>
        <dbReference type="ARBA" id="ARBA00022679"/>
    </source>
</evidence>
<dbReference type="PANTHER" id="PTHR23359">
    <property type="entry name" value="NUCLEOTIDE KINASE"/>
    <property type="match status" value="1"/>
</dbReference>
<proteinExistence type="predicted"/>
<evidence type="ECO:0000256" key="3">
    <source>
        <dbReference type="ARBA" id="ARBA00022777"/>
    </source>
</evidence>
<dbReference type="EMBL" id="JAKMXF010000365">
    <property type="protein sequence ID" value="KAI6645758.1"/>
    <property type="molecule type" value="Genomic_DNA"/>
</dbReference>
<organism evidence="6 7">
    <name type="scientific">Oopsacas minuta</name>
    <dbReference type="NCBI Taxonomy" id="111878"/>
    <lineage>
        <taxon>Eukaryota</taxon>
        <taxon>Metazoa</taxon>
        <taxon>Porifera</taxon>
        <taxon>Hexactinellida</taxon>
        <taxon>Hexasterophora</taxon>
        <taxon>Lyssacinosida</taxon>
        <taxon>Leucopsacidae</taxon>
        <taxon>Oopsacas</taxon>
    </lineage>
</organism>
<evidence type="ECO:0000256" key="5">
    <source>
        <dbReference type="SAM" id="MobiDB-lite"/>
    </source>
</evidence>
<feature type="region of interest" description="Disordered" evidence="5">
    <location>
        <begin position="215"/>
        <end position="240"/>
    </location>
</feature>
<name>A0AAV7JAP3_9METZ</name>
<dbReference type="SUPFAM" id="SSF52540">
    <property type="entry name" value="P-loop containing nucleoside triphosphate hydrolases"/>
    <property type="match status" value="4"/>
</dbReference>
<accession>A0AAV7JAP3</accession>
<keyword evidence="1" id="KW-0808">Transferase</keyword>